<dbReference type="Gene3D" id="3.40.190.10">
    <property type="entry name" value="Periplasmic binding protein-like II"/>
    <property type="match status" value="1"/>
</dbReference>
<dbReference type="Proteomes" id="UP000241769">
    <property type="component" value="Unassembled WGS sequence"/>
</dbReference>
<accession>A0A2P6NNE1</accession>
<feature type="signal peptide" evidence="4">
    <location>
        <begin position="1"/>
        <end position="17"/>
    </location>
</feature>
<reference evidence="5 6" key="1">
    <citation type="journal article" date="2018" name="Genome Biol. Evol.">
        <title>Multiple Roots of Fruiting Body Formation in Amoebozoa.</title>
        <authorList>
            <person name="Hillmann F."/>
            <person name="Forbes G."/>
            <person name="Novohradska S."/>
            <person name="Ferling I."/>
            <person name="Riege K."/>
            <person name="Groth M."/>
            <person name="Westermann M."/>
            <person name="Marz M."/>
            <person name="Spaller T."/>
            <person name="Winckler T."/>
            <person name="Schaap P."/>
            <person name="Glockner G."/>
        </authorList>
    </citation>
    <scope>NUCLEOTIDE SEQUENCE [LARGE SCALE GENOMIC DNA]</scope>
    <source>
        <strain evidence="5 6">Jena</strain>
    </source>
</reference>
<keyword evidence="6" id="KW-1185">Reference proteome</keyword>
<dbReference type="EMBL" id="MDYQ01000044">
    <property type="protein sequence ID" value="PRP85466.1"/>
    <property type="molecule type" value="Genomic_DNA"/>
</dbReference>
<dbReference type="SUPFAM" id="SSF53850">
    <property type="entry name" value="Periplasmic binding protein-like II"/>
    <property type="match status" value="1"/>
</dbReference>
<dbReference type="PANTHER" id="PTHR30024">
    <property type="entry name" value="ALIPHATIC SULFONATES-BINDING PROTEIN-RELATED"/>
    <property type="match status" value="1"/>
</dbReference>
<evidence type="ECO:0000256" key="3">
    <source>
        <dbReference type="ARBA" id="ARBA00022729"/>
    </source>
</evidence>
<comment type="caution">
    <text evidence="5">The sequence shown here is derived from an EMBL/GenBank/DDBJ whole genome shotgun (WGS) entry which is preliminary data.</text>
</comment>
<name>A0A2P6NNE1_9EUKA</name>
<organism evidence="5 6">
    <name type="scientific">Planoprotostelium fungivorum</name>
    <dbReference type="NCBI Taxonomy" id="1890364"/>
    <lineage>
        <taxon>Eukaryota</taxon>
        <taxon>Amoebozoa</taxon>
        <taxon>Evosea</taxon>
        <taxon>Variosea</taxon>
        <taxon>Cavosteliida</taxon>
        <taxon>Cavosteliaceae</taxon>
        <taxon>Planoprotostelium</taxon>
    </lineage>
</organism>
<keyword evidence="3 4" id="KW-0732">Signal</keyword>
<gene>
    <name evidence="5" type="ORF">PROFUN_06835</name>
</gene>
<evidence type="ECO:0000313" key="6">
    <source>
        <dbReference type="Proteomes" id="UP000241769"/>
    </source>
</evidence>
<feature type="chain" id="PRO_5015110180" description="SsuA/THI5-like domain-containing protein" evidence="4">
    <location>
        <begin position="18"/>
        <end position="450"/>
    </location>
</feature>
<comment type="subcellular location">
    <subcellularLocation>
        <location evidence="1">Periplasm</location>
    </subcellularLocation>
</comment>
<evidence type="ECO:0008006" key="7">
    <source>
        <dbReference type="Google" id="ProtNLM"/>
    </source>
</evidence>
<comment type="similarity">
    <text evidence="2">Belongs to the bacterial solute-binding protein SsuA/TauA family.</text>
</comment>
<dbReference type="AlphaFoldDB" id="A0A2P6NNE1"/>
<dbReference type="InParanoid" id="A0A2P6NNE1"/>
<evidence type="ECO:0000256" key="1">
    <source>
        <dbReference type="ARBA" id="ARBA00004418"/>
    </source>
</evidence>
<protein>
    <recommendedName>
        <fullName evidence="7">SsuA/THI5-like domain-containing protein</fullName>
    </recommendedName>
</protein>
<dbReference type="STRING" id="1890364.A0A2P6NNE1"/>
<dbReference type="OrthoDB" id="3471445at2759"/>
<sequence>MMQNLFVLFALLAVSSGCDVKVGVFTTIGTLSITTQENFFAAAGLNSVCTVNVPNSVAAYQYLANGTVDLLTGSIDNTLNRVFNRLQNVTALALTDLGPDYIIAGANGVNSIADLRGKSVIVDAVNSGFAYLIQSILLSNGLVLNKDYTFVAVGSTPLRYAALLKGQANNQTVYASLLTYPYSGYLQFANRTDLKVIARASDYISTYAASSLNVQTSSLQNATKVELYTRYLTAYVLTSNLLADPNNAGRIINDLARDLNVSTAVATYQYSVISDKRTGDAALPTFIAPPLAVLTTSNLRQQFGGYTNLSNFTTAGIPKTNGGVVFDYTILQQAMLRATAIQAVIGCPFNVSQKFVASYPSVSGTVSVYRVVIVNKSNAAAAPSFEVSSAQNPHLVWQIGLSAKGYQSSINAYQYNPILLNLSQKIAAGGHFAFDYGSNSGLIDFGLIGC</sequence>
<dbReference type="PANTHER" id="PTHR30024:SF47">
    <property type="entry name" value="TAURINE-BINDING PERIPLASMIC PROTEIN"/>
    <property type="match status" value="1"/>
</dbReference>
<evidence type="ECO:0000256" key="4">
    <source>
        <dbReference type="SAM" id="SignalP"/>
    </source>
</evidence>
<proteinExistence type="inferred from homology"/>
<evidence type="ECO:0000256" key="2">
    <source>
        <dbReference type="ARBA" id="ARBA00010742"/>
    </source>
</evidence>
<evidence type="ECO:0000313" key="5">
    <source>
        <dbReference type="EMBL" id="PRP85466.1"/>
    </source>
</evidence>
<dbReference type="Pfam" id="PF12974">
    <property type="entry name" value="Phosphonate-bd"/>
    <property type="match status" value="1"/>
</dbReference>